<dbReference type="Proteomes" id="UP000574390">
    <property type="component" value="Unassembled WGS sequence"/>
</dbReference>
<comment type="caution">
    <text evidence="2">The sequence shown here is derived from an EMBL/GenBank/DDBJ whole genome shotgun (WGS) entry which is preliminary data.</text>
</comment>
<evidence type="ECO:0000313" key="2">
    <source>
        <dbReference type="EMBL" id="KAF4692313.1"/>
    </source>
</evidence>
<proteinExistence type="predicted"/>
<accession>A0A7J6P835</accession>
<gene>
    <name evidence="2" type="ORF">FOZ62_008584</name>
</gene>
<organism evidence="2 3">
    <name type="scientific">Perkinsus olseni</name>
    <name type="common">Perkinsus atlanticus</name>
    <dbReference type="NCBI Taxonomy" id="32597"/>
    <lineage>
        <taxon>Eukaryota</taxon>
        <taxon>Sar</taxon>
        <taxon>Alveolata</taxon>
        <taxon>Perkinsozoa</taxon>
        <taxon>Perkinsea</taxon>
        <taxon>Perkinsida</taxon>
        <taxon>Perkinsidae</taxon>
        <taxon>Perkinsus</taxon>
    </lineage>
</organism>
<sequence>MANQNQFPHVIGSSSPFPPPPQGVPYPNQDEIYPPYAWAAAFPGGFALPPGPDYDDNPAWV</sequence>
<evidence type="ECO:0000313" key="3">
    <source>
        <dbReference type="Proteomes" id="UP000574390"/>
    </source>
</evidence>
<feature type="region of interest" description="Disordered" evidence="1">
    <location>
        <begin position="1"/>
        <end position="28"/>
    </location>
</feature>
<reference evidence="2 3" key="1">
    <citation type="submission" date="2020-04" db="EMBL/GenBank/DDBJ databases">
        <title>Perkinsus olseni comparative genomics.</title>
        <authorList>
            <person name="Bogema D.R."/>
        </authorList>
    </citation>
    <scope>NUCLEOTIDE SEQUENCE [LARGE SCALE GENOMIC DNA]</scope>
    <source>
        <strain evidence="2">ATCC PRA-205</strain>
    </source>
</reference>
<evidence type="ECO:0000256" key="1">
    <source>
        <dbReference type="SAM" id="MobiDB-lite"/>
    </source>
</evidence>
<feature type="non-terminal residue" evidence="2">
    <location>
        <position position="1"/>
    </location>
</feature>
<dbReference type="AlphaFoldDB" id="A0A7J6P835"/>
<protein>
    <submittedName>
        <fullName evidence="2">Uncharacterized protein</fullName>
    </submittedName>
</protein>
<dbReference type="EMBL" id="JABANM010036183">
    <property type="protein sequence ID" value="KAF4692313.1"/>
    <property type="molecule type" value="Genomic_DNA"/>
</dbReference>
<name>A0A7J6P835_PEROL</name>